<keyword evidence="5" id="KW-0408">Iron</keyword>
<keyword evidence="4" id="KW-0560">Oxidoreductase</keyword>
<evidence type="ECO:0000256" key="1">
    <source>
        <dbReference type="ARBA" id="ARBA00001954"/>
    </source>
</evidence>
<keyword evidence="7" id="KW-1185">Reference proteome</keyword>
<protein>
    <submittedName>
        <fullName evidence="6">Uncharacterized protein</fullName>
    </submittedName>
</protein>
<dbReference type="PANTHER" id="PTHR10543:SF24">
    <property type="entry name" value="CAROTENOID ISOMEROOXYGENASE"/>
    <property type="match status" value="1"/>
</dbReference>
<name>A0A2H9TFU9_9FUNG</name>
<dbReference type="Proteomes" id="UP000240830">
    <property type="component" value="Unassembled WGS sequence"/>
</dbReference>
<dbReference type="OrthoDB" id="407010at2759"/>
<evidence type="ECO:0000313" key="7">
    <source>
        <dbReference type="Proteomes" id="UP000240830"/>
    </source>
</evidence>
<dbReference type="PANTHER" id="PTHR10543">
    <property type="entry name" value="BETA-CAROTENE DIOXYGENASE"/>
    <property type="match status" value="1"/>
</dbReference>
<dbReference type="GO" id="GO:0016121">
    <property type="term" value="P:carotene catabolic process"/>
    <property type="evidence" value="ECO:0007669"/>
    <property type="project" value="TreeGrafter"/>
</dbReference>
<gene>
    <name evidence="6" type="ORF">PSACC_03540</name>
</gene>
<dbReference type="GO" id="GO:0046872">
    <property type="term" value="F:metal ion binding"/>
    <property type="evidence" value="ECO:0007669"/>
    <property type="project" value="UniProtKB-KW"/>
</dbReference>
<dbReference type="InterPro" id="IPR004294">
    <property type="entry name" value="Carotenoid_Oase"/>
</dbReference>
<comment type="cofactor">
    <cofactor evidence="1">
        <name>Fe(2+)</name>
        <dbReference type="ChEBI" id="CHEBI:29033"/>
    </cofactor>
</comment>
<comment type="similarity">
    <text evidence="2">Belongs to the carotenoid oxygenase family.</text>
</comment>
<dbReference type="EMBL" id="MTSL01000213">
    <property type="protein sequence ID" value="PJF16559.1"/>
    <property type="molecule type" value="Genomic_DNA"/>
</dbReference>
<evidence type="ECO:0000256" key="4">
    <source>
        <dbReference type="ARBA" id="ARBA00023002"/>
    </source>
</evidence>
<evidence type="ECO:0000256" key="3">
    <source>
        <dbReference type="ARBA" id="ARBA00022723"/>
    </source>
</evidence>
<proteinExistence type="inferred from homology"/>
<reference evidence="6 7" key="1">
    <citation type="submission" date="2016-10" db="EMBL/GenBank/DDBJ databases">
        <title>The genome of Paramicrosporidium saccamoebae is the missing link in understanding Cryptomycota and Microsporidia evolution.</title>
        <authorList>
            <person name="Quandt C.A."/>
            <person name="Beaudet D."/>
            <person name="Corsaro D."/>
            <person name="Michel R."/>
            <person name="Corradi N."/>
            <person name="James T."/>
        </authorList>
    </citation>
    <scope>NUCLEOTIDE SEQUENCE [LARGE SCALE GENOMIC DNA]</scope>
    <source>
        <strain evidence="6 7">KSL3</strain>
    </source>
</reference>
<organism evidence="6 7">
    <name type="scientific">Paramicrosporidium saccamoebae</name>
    <dbReference type="NCBI Taxonomy" id="1246581"/>
    <lineage>
        <taxon>Eukaryota</taxon>
        <taxon>Fungi</taxon>
        <taxon>Fungi incertae sedis</taxon>
        <taxon>Cryptomycota</taxon>
        <taxon>Cryptomycota incertae sedis</taxon>
        <taxon>Paramicrosporidium</taxon>
    </lineage>
</organism>
<dbReference type="AlphaFoldDB" id="A0A2H9TFU9"/>
<dbReference type="GO" id="GO:0010436">
    <property type="term" value="F:carotenoid dioxygenase activity"/>
    <property type="evidence" value="ECO:0007669"/>
    <property type="project" value="TreeGrafter"/>
</dbReference>
<dbReference type="Pfam" id="PF03055">
    <property type="entry name" value="RPE65"/>
    <property type="match status" value="1"/>
</dbReference>
<keyword evidence="3" id="KW-0479">Metal-binding</keyword>
<evidence type="ECO:0000256" key="2">
    <source>
        <dbReference type="ARBA" id="ARBA00006787"/>
    </source>
</evidence>
<evidence type="ECO:0000313" key="6">
    <source>
        <dbReference type="EMBL" id="PJF16559.1"/>
    </source>
</evidence>
<dbReference type="STRING" id="1246581.A0A2H9TFU9"/>
<comment type="caution">
    <text evidence="6">The sequence shown here is derived from an EMBL/GenBank/DDBJ whole genome shotgun (WGS) entry which is preliminary data.</text>
</comment>
<sequence length="604" mass="68163">MRTRTEAAIDAETEEEETLYDERLAVRRLTFRNTWHHPLRVMLPLDQSAESLTSAGAPSWLVGSIFMLVPSVFDIHYWRSELGLAGINTRRERRPIGRVDDCLRMLVHLEFLDNGQVQFRSQLLAENALEEWQRAQGDPERLDTQRIVTKLGDVRRRRWFETRPRKERLHPESVVIQETITASFPMGPYRGTDNRLILHQNGLDRIHLIEPTGLLPRQHIAYTDLNTLFKGNPCASPRIDPRTGELINVLCELKDNPARYHVISLSQSMDTFQNIPHVGTVVATFLAPPTKLEYFAISERFVIVVIHSNRYAKRMPNSASSIVDGVDSLLKFDEKADTLFYVISRGAKQLVAVYRSEPSYVTAVVNAFEGDADTIYIDVVAGDSPSSNGRLDEIRVSELEELRHQLPPNSTLRRYCLFRLGEEIARFDGAAGQLPSFPLALFHHLTDYSLSSPVISPSFVGAPYRHSFGVTIDRDSRGKPGFLPNAIVKCDLSTPIRSKQWHRAGCYASAPLFIPRAELAYPSSTARTEDDDGVVVTAVLDVFSQKSFLIVLDARDLRELARYTLPKSIPITPSTPVWCPNRASLALPPAFVEMPEKTALLPRE</sequence>
<evidence type="ECO:0000256" key="5">
    <source>
        <dbReference type="ARBA" id="ARBA00023004"/>
    </source>
</evidence>
<accession>A0A2H9TFU9</accession>